<dbReference type="AlphaFoldDB" id="A0A931B5S7"/>
<protein>
    <submittedName>
        <fullName evidence="1">Uncharacterized protein</fullName>
    </submittedName>
</protein>
<sequence>MILSLGALRHSGSTDDSSRNVLSASEDDDASAALWRFLADHACHRVSLLDENFSEWDSVRIDFVTIGGDEEGDPSFGQYVRGWSGYDLVKSPRPLADEIVKVIKVFDEAFLEVRWLPSMKEAEAILDVVGRISWPPRADVPVSLDMASSRAHEVGELTKSLVCWSVALERSELGRFFRTVAGILQDGMISLGDEALVSGGRLVSAELYDAEWTLALIKDFLNGYVPRARGVIQTKE</sequence>
<gene>
    <name evidence="1" type="ORF">I2501_14145</name>
</gene>
<dbReference type="EMBL" id="JADPRT010000005">
    <property type="protein sequence ID" value="MBF9069162.1"/>
    <property type="molecule type" value="Genomic_DNA"/>
</dbReference>
<keyword evidence="2" id="KW-1185">Reference proteome</keyword>
<reference evidence="1" key="1">
    <citation type="submission" date="2020-11" db="EMBL/GenBank/DDBJ databases">
        <title>Isolation and identification of active actinomycetes.</title>
        <authorList>
            <person name="Yu B."/>
        </authorList>
    </citation>
    <scope>NUCLEOTIDE SEQUENCE</scope>
    <source>
        <strain evidence="1">NEAU-YB345</strain>
    </source>
</reference>
<accession>A0A931B5S7</accession>
<comment type="caution">
    <text evidence="1">The sequence shown here is derived from an EMBL/GenBank/DDBJ whole genome shotgun (WGS) entry which is preliminary data.</text>
</comment>
<dbReference type="Proteomes" id="UP000657385">
    <property type="component" value="Unassembled WGS sequence"/>
</dbReference>
<proteinExistence type="predicted"/>
<dbReference type="RefSeq" id="WP_196194326.1">
    <property type="nucleotide sequence ID" value="NZ_JADPRT010000005.1"/>
</dbReference>
<evidence type="ECO:0000313" key="1">
    <source>
        <dbReference type="EMBL" id="MBF9069162.1"/>
    </source>
</evidence>
<name>A0A931B5S7_9ACTN</name>
<evidence type="ECO:0000313" key="2">
    <source>
        <dbReference type="Proteomes" id="UP000657385"/>
    </source>
</evidence>
<organism evidence="1 2">
    <name type="scientific">Streptacidiphilus fuscans</name>
    <dbReference type="NCBI Taxonomy" id="2789292"/>
    <lineage>
        <taxon>Bacteria</taxon>
        <taxon>Bacillati</taxon>
        <taxon>Actinomycetota</taxon>
        <taxon>Actinomycetes</taxon>
        <taxon>Kitasatosporales</taxon>
        <taxon>Streptomycetaceae</taxon>
        <taxon>Streptacidiphilus</taxon>
    </lineage>
</organism>